<organism evidence="2 3">
    <name type="scientific">Enterobacter agglomerans</name>
    <name type="common">Erwinia herbicola</name>
    <name type="synonym">Pantoea agglomerans</name>
    <dbReference type="NCBI Taxonomy" id="549"/>
    <lineage>
        <taxon>Bacteria</taxon>
        <taxon>Pseudomonadati</taxon>
        <taxon>Pseudomonadota</taxon>
        <taxon>Gammaproteobacteria</taxon>
        <taxon>Enterobacterales</taxon>
        <taxon>Erwiniaceae</taxon>
        <taxon>Pantoea</taxon>
        <taxon>Pantoea agglomerans group</taxon>
    </lineage>
</organism>
<proteinExistence type="predicted"/>
<dbReference type="SUPFAM" id="SSF48613">
    <property type="entry name" value="Heme oxygenase-like"/>
    <property type="match status" value="1"/>
</dbReference>
<feature type="non-terminal residue" evidence="2">
    <location>
        <position position="54"/>
    </location>
</feature>
<sequence length="54" mass="6463">MQITDMLSPQAFEQALRDKGAYYHIHHPYHIAMHNGQATREQIQGWVANRFYYQ</sequence>
<protein>
    <submittedName>
        <fullName evidence="2">Pyrroloquinoline quinone biosynthesis protein C</fullName>
    </submittedName>
</protein>
<dbReference type="AlphaFoldDB" id="A0A7X2MRW3"/>
<evidence type="ECO:0000313" key="2">
    <source>
        <dbReference type="EMBL" id="MSE18170.1"/>
    </source>
</evidence>
<dbReference type="Proteomes" id="UP000461948">
    <property type="component" value="Unassembled WGS sequence"/>
</dbReference>
<evidence type="ECO:0000259" key="1">
    <source>
        <dbReference type="Pfam" id="PF03070"/>
    </source>
</evidence>
<gene>
    <name evidence="2" type="ORF">GKC49_24680</name>
</gene>
<dbReference type="Pfam" id="PF03070">
    <property type="entry name" value="TENA_THI-4"/>
    <property type="match status" value="1"/>
</dbReference>
<accession>A0A7X2MRW3</accession>
<reference evidence="2 3" key="1">
    <citation type="submission" date="2019-11" db="EMBL/GenBank/DDBJ databases">
        <title>Draft Genome Sequence of Plant Growth-Promoting Rhizosphere-Associated Bacteria.</title>
        <authorList>
            <person name="Vasilyev I.Y."/>
            <person name="Radchenko V."/>
            <person name="Ilnitskaya E.V."/>
        </authorList>
    </citation>
    <scope>NUCLEOTIDE SEQUENCE [LARGE SCALE GENOMIC DNA]</scope>
    <source>
        <strain evidence="2 3">VRA_MhP_f</strain>
    </source>
</reference>
<dbReference type="InterPro" id="IPR016084">
    <property type="entry name" value="Haem_Oase-like_multi-hlx"/>
</dbReference>
<evidence type="ECO:0000313" key="3">
    <source>
        <dbReference type="Proteomes" id="UP000461948"/>
    </source>
</evidence>
<dbReference type="Gene3D" id="1.20.910.10">
    <property type="entry name" value="Heme oxygenase-like"/>
    <property type="match status" value="1"/>
</dbReference>
<dbReference type="InterPro" id="IPR004305">
    <property type="entry name" value="Thiaminase-2/PQQC"/>
</dbReference>
<comment type="caution">
    <text evidence="2">The sequence shown here is derived from an EMBL/GenBank/DDBJ whole genome shotgun (WGS) entry which is preliminary data.</text>
</comment>
<name>A0A7X2MRW3_ENTAG</name>
<dbReference type="EMBL" id="WKLC01001626">
    <property type="protein sequence ID" value="MSE18170.1"/>
    <property type="molecule type" value="Genomic_DNA"/>
</dbReference>
<feature type="domain" description="Thiaminase-2/PQQC" evidence="1">
    <location>
        <begin position="14"/>
        <end position="54"/>
    </location>
</feature>